<organism evidence="3 4">
    <name type="scientific">Microthlaspi erraticum</name>
    <dbReference type="NCBI Taxonomy" id="1685480"/>
    <lineage>
        <taxon>Eukaryota</taxon>
        <taxon>Viridiplantae</taxon>
        <taxon>Streptophyta</taxon>
        <taxon>Embryophyta</taxon>
        <taxon>Tracheophyta</taxon>
        <taxon>Spermatophyta</taxon>
        <taxon>Magnoliopsida</taxon>
        <taxon>eudicotyledons</taxon>
        <taxon>Gunneridae</taxon>
        <taxon>Pentapetalae</taxon>
        <taxon>rosids</taxon>
        <taxon>malvids</taxon>
        <taxon>Brassicales</taxon>
        <taxon>Brassicaceae</taxon>
        <taxon>Coluteocarpeae</taxon>
        <taxon>Microthlaspi</taxon>
    </lineage>
</organism>
<dbReference type="EMBL" id="CACVBM020001673">
    <property type="protein sequence ID" value="CAA7057201.1"/>
    <property type="molecule type" value="Genomic_DNA"/>
</dbReference>
<evidence type="ECO:0000259" key="2">
    <source>
        <dbReference type="Pfam" id="PF00462"/>
    </source>
</evidence>
<comment type="caution">
    <text evidence="3">The sequence shown here is derived from an EMBL/GenBank/DDBJ whole genome shotgun (WGS) entry which is preliminary data.</text>
</comment>
<dbReference type="SUPFAM" id="SSF52833">
    <property type="entry name" value="Thioredoxin-like"/>
    <property type="match status" value="1"/>
</dbReference>
<reference evidence="3" key="1">
    <citation type="submission" date="2020-01" db="EMBL/GenBank/DDBJ databases">
        <authorList>
            <person name="Mishra B."/>
        </authorList>
    </citation>
    <scope>NUCLEOTIDE SEQUENCE [LARGE SCALE GENOMIC DNA]</scope>
</reference>
<feature type="region of interest" description="Disordered" evidence="1">
    <location>
        <begin position="1"/>
        <end position="109"/>
    </location>
</feature>
<dbReference type="PROSITE" id="PS51354">
    <property type="entry name" value="GLUTAREDOXIN_2"/>
    <property type="match status" value="1"/>
</dbReference>
<dbReference type="Pfam" id="PF23733">
    <property type="entry name" value="GRXCR1-2_C"/>
    <property type="match status" value="1"/>
</dbReference>
<proteinExistence type="predicted"/>
<dbReference type="OrthoDB" id="423313at2759"/>
<evidence type="ECO:0000313" key="4">
    <source>
        <dbReference type="Proteomes" id="UP000467841"/>
    </source>
</evidence>
<sequence>MGSSTSKTASSSSSPCSASSSPPEMKFISQFPSSSSSKTVPRAFSFPMPSIHHPPSKKGDTHHLVSLTSTTYGSPPLLDLDEASDSSQPLPHVSISGKNNKKTLETEDSLSPDSVINTWELMNGLDDYDEYGCVNGKRNSDVKYESFSKPINGSASKLDDSYEIVRIEEDEDDWIPLPSRPKQPLWKLLSEESFLSDLDPNIISSYKKALSSKRNTKPVSNQSVVISLPEYVSLEEQEKPRTPETEDNKKEIVLLYFTSLRGIRKTYEDCCCVRAILRGFHVALEERDISMDSSYRKELQIALGGEKPVCLPQVFIRGVHVGGIEEIKMLNDGGELGEMLKEFPVCESVGACESCGDARFVPCTDCGGSTKVFEEREDVFKRCDGCNENGLVRCNKCSCL</sequence>
<dbReference type="InterPro" id="IPR002109">
    <property type="entry name" value="Glutaredoxin"/>
</dbReference>
<dbReference type="CDD" id="cd03031">
    <property type="entry name" value="GRX_GRX_like"/>
    <property type="match status" value="1"/>
</dbReference>
<dbReference type="PANTHER" id="PTHR45669">
    <property type="entry name" value="GLUTAREDOXIN DOMAIN-CONTAINING CYSTEINE-RICH PROTEIN CG12206-RELATED"/>
    <property type="match status" value="1"/>
</dbReference>
<evidence type="ECO:0000313" key="3">
    <source>
        <dbReference type="EMBL" id="CAA7057201.1"/>
    </source>
</evidence>
<protein>
    <recommendedName>
        <fullName evidence="2">Glutaredoxin domain-containing protein</fullName>
    </recommendedName>
</protein>
<feature type="domain" description="Glutaredoxin" evidence="2">
    <location>
        <begin position="256"/>
        <end position="321"/>
    </location>
</feature>
<dbReference type="Gene3D" id="3.40.30.10">
    <property type="entry name" value="Glutaredoxin"/>
    <property type="match status" value="1"/>
</dbReference>
<gene>
    <name evidence="3" type="ORF">MERR_LOCUS44437</name>
</gene>
<dbReference type="AlphaFoldDB" id="A0A6D2KVF2"/>
<dbReference type="Proteomes" id="UP000467841">
    <property type="component" value="Unassembled WGS sequence"/>
</dbReference>
<dbReference type="PANTHER" id="PTHR45669:SF69">
    <property type="entry name" value="GLUTAREDOXIN DOMAIN-CONTAINING PROTEIN"/>
    <property type="match status" value="1"/>
</dbReference>
<evidence type="ECO:0000256" key="1">
    <source>
        <dbReference type="SAM" id="MobiDB-lite"/>
    </source>
</evidence>
<name>A0A6D2KVF2_9BRAS</name>
<dbReference type="InterPro" id="IPR036249">
    <property type="entry name" value="Thioredoxin-like_sf"/>
</dbReference>
<dbReference type="Pfam" id="PF00462">
    <property type="entry name" value="Glutaredoxin"/>
    <property type="match status" value="1"/>
</dbReference>
<accession>A0A6D2KVF2</accession>
<feature type="compositionally biased region" description="Low complexity" evidence="1">
    <location>
        <begin position="1"/>
        <end position="22"/>
    </location>
</feature>
<keyword evidence="4" id="KW-1185">Reference proteome</keyword>